<dbReference type="Proteomes" id="UP000325577">
    <property type="component" value="Linkage Group LG1"/>
</dbReference>
<feature type="transmembrane region" description="Helical" evidence="1">
    <location>
        <begin position="209"/>
        <end position="235"/>
    </location>
</feature>
<reference evidence="2 3" key="1">
    <citation type="submission" date="2019-09" db="EMBL/GenBank/DDBJ databases">
        <title>A chromosome-level genome assembly of the Chinese tupelo Nyssa sinensis.</title>
        <authorList>
            <person name="Yang X."/>
            <person name="Kang M."/>
            <person name="Yang Y."/>
            <person name="Xiong H."/>
            <person name="Wang M."/>
            <person name="Zhang Z."/>
            <person name="Wang Z."/>
            <person name="Wu H."/>
            <person name="Ma T."/>
            <person name="Liu J."/>
            <person name="Xi Z."/>
        </authorList>
    </citation>
    <scope>NUCLEOTIDE SEQUENCE [LARGE SCALE GENOMIC DNA]</scope>
    <source>
        <strain evidence="2">J267</strain>
        <tissue evidence="2">Leaf</tissue>
    </source>
</reference>
<organism evidence="2 3">
    <name type="scientific">Nyssa sinensis</name>
    <dbReference type="NCBI Taxonomy" id="561372"/>
    <lineage>
        <taxon>Eukaryota</taxon>
        <taxon>Viridiplantae</taxon>
        <taxon>Streptophyta</taxon>
        <taxon>Embryophyta</taxon>
        <taxon>Tracheophyta</taxon>
        <taxon>Spermatophyta</taxon>
        <taxon>Magnoliopsida</taxon>
        <taxon>eudicotyledons</taxon>
        <taxon>Gunneridae</taxon>
        <taxon>Pentapetalae</taxon>
        <taxon>asterids</taxon>
        <taxon>Cornales</taxon>
        <taxon>Nyssaceae</taxon>
        <taxon>Nyssa</taxon>
    </lineage>
</organism>
<dbReference type="EMBL" id="CM018032">
    <property type="protein sequence ID" value="KAA8548127.1"/>
    <property type="molecule type" value="Genomic_DNA"/>
</dbReference>
<dbReference type="GO" id="GO:0016020">
    <property type="term" value="C:membrane"/>
    <property type="evidence" value="ECO:0007669"/>
    <property type="project" value="TreeGrafter"/>
</dbReference>
<feature type="transmembrane region" description="Helical" evidence="1">
    <location>
        <begin position="37"/>
        <end position="58"/>
    </location>
</feature>
<accession>A0A5J5C2J7</accession>
<evidence type="ECO:0000313" key="2">
    <source>
        <dbReference type="EMBL" id="KAA8548127.1"/>
    </source>
</evidence>
<evidence type="ECO:0000313" key="3">
    <source>
        <dbReference type="Proteomes" id="UP000325577"/>
    </source>
</evidence>
<proteinExistence type="predicted"/>
<protein>
    <submittedName>
        <fullName evidence="2">Uncharacterized protein</fullName>
    </submittedName>
</protein>
<name>A0A5J5C2J7_9ASTE</name>
<feature type="transmembrane region" description="Helical" evidence="1">
    <location>
        <begin position="317"/>
        <end position="337"/>
    </location>
</feature>
<keyword evidence="1" id="KW-0472">Membrane</keyword>
<dbReference type="AlphaFoldDB" id="A0A5J5C2J7"/>
<feature type="transmembrane region" description="Helical" evidence="1">
    <location>
        <begin position="133"/>
        <end position="154"/>
    </location>
</feature>
<feature type="transmembrane region" description="Helical" evidence="1">
    <location>
        <begin position="98"/>
        <end position="121"/>
    </location>
</feature>
<feature type="transmembrane region" description="Helical" evidence="1">
    <location>
        <begin position="280"/>
        <end position="305"/>
    </location>
</feature>
<dbReference type="PANTHER" id="PTHR12242">
    <property type="entry name" value="OS02G0130600 PROTEIN-RELATED"/>
    <property type="match status" value="1"/>
</dbReference>
<evidence type="ECO:0000256" key="1">
    <source>
        <dbReference type="SAM" id="Phobius"/>
    </source>
</evidence>
<keyword evidence="1" id="KW-0812">Transmembrane</keyword>
<keyword evidence="3" id="KW-1185">Reference proteome</keyword>
<dbReference type="PANTHER" id="PTHR12242:SF29">
    <property type="entry name" value="TRANSMEMBRANE PROTEIN"/>
    <property type="match status" value="1"/>
</dbReference>
<gene>
    <name evidence="2" type="ORF">F0562_004612</name>
</gene>
<sequence>MHYTFAWSLDQWAIFSYIWMQLLLTSDSTTPGYWLNWRVLLCALWVLTPMCIASCIIWKYECLDHSSESDKGGSHQDRARFLRDDESWRPCVKEIHPIFLLAFRFFAFCLLLGTLILDVIVHGGGIFFYYTQWTFTLVTIYFGLGSLLSIYGCYQHHKMCGAFNVHHMRIDAEQGLYAPLMCGDSLDRVRMEKNSDHPGKSYVLQTAGIWGYIFQVLFQMSAGAVMLTDSVYWFIIFPFLTIKDYDLNFLTVVTHSLNAVMLLGDTALNSLRFPWFRISYFILLTGVYVNFQWTVHANVSIWWPYPILDLSRPYAPLWYLLVALMHFPCYGLFALIIEIKHYFLSRLFPRTYQCLR</sequence>
<dbReference type="OrthoDB" id="419711at2759"/>
<keyword evidence="1" id="KW-1133">Transmembrane helix</keyword>